<name>A0AAV1S3K1_9ROSI</name>
<protein>
    <recommendedName>
        <fullName evidence="2">DUF3741 domain-containing protein</fullName>
    </recommendedName>
</protein>
<gene>
    <name evidence="3" type="ORF">DCAF_LOCUS17552</name>
</gene>
<accession>A0AAV1S3K1</accession>
<dbReference type="PANTHER" id="PTHR35499:SF4">
    <property type="entry name" value="ALC-INTERACTING PROTEIN 1"/>
    <property type="match status" value="1"/>
</dbReference>
<proteinExistence type="predicted"/>
<dbReference type="InterPro" id="IPR032795">
    <property type="entry name" value="DUF3741-assoc"/>
</dbReference>
<feature type="compositionally biased region" description="Polar residues" evidence="1">
    <location>
        <begin position="202"/>
        <end position="212"/>
    </location>
</feature>
<dbReference type="AlphaFoldDB" id="A0AAV1S3K1"/>
<evidence type="ECO:0000313" key="4">
    <source>
        <dbReference type="Proteomes" id="UP001314170"/>
    </source>
</evidence>
<reference evidence="3 4" key="1">
    <citation type="submission" date="2024-01" db="EMBL/GenBank/DDBJ databases">
        <authorList>
            <person name="Waweru B."/>
        </authorList>
    </citation>
    <scope>NUCLEOTIDE SEQUENCE [LARGE SCALE GENOMIC DNA]</scope>
</reference>
<evidence type="ECO:0000259" key="2">
    <source>
        <dbReference type="Pfam" id="PF14383"/>
    </source>
</evidence>
<feature type="domain" description="DUF3741" evidence="2">
    <location>
        <begin position="60"/>
        <end position="85"/>
    </location>
</feature>
<evidence type="ECO:0000256" key="1">
    <source>
        <dbReference type="SAM" id="MobiDB-lite"/>
    </source>
</evidence>
<dbReference type="EMBL" id="CAWUPB010001160">
    <property type="protein sequence ID" value="CAK7343910.1"/>
    <property type="molecule type" value="Genomic_DNA"/>
</dbReference>
<comment type="caution">
    <text evidence="3">The sequence shown here is derived from an EMBL/GenBank/DDBJ whole genome shotgun (WGS) entry which is preliminary data.</text>
</comment>
<organism evidence="3 4">
    <name type="scientific">Dovyalis caffra</name>
    <dbReference type="NCBI Taxonomy" id="77055"/>
    <lineage>
        <taxon>Eukaryota</taxon>
        <taxon>Viridiplantae</taxon>
        <taxon>Streptophyta</taxon>
        <taxon>Embryophyta</taxon>
        <taxon>Tracheophyta</taxon>
        <taxon>Spermatophyta</taxon>
        <taxon>Magnoliopsida</taxon>
        <taxon>eudicotyledons</taxon>
        <taxon>Gunneridae</taxon>
        <taxon>Pentapetalae</taxon>
        <taxon>rosids</taxon>
        <taxon>fabids</taxon>
        <taxon>Malpighiales</taxon>
        <taxon>Salicaceae</taxon>
        <taxon>Flacourtieae</taxon>
        <taxon>Dovyalis</taxon>
    </lineage>
</organism>
<dbReference type="PANTHER" id="PTHR35499">
    <property type="entry name" value="OS05G0128300 PROTEIN"/>
    <property type="match status" value="1"/>
</dbReference>
<feature type="compositionally biased region" description="Basic and acidic residues" evidence="1">
    <location>
        <begin position="173"/>
        <end position="188"/>
    </location>
</feature>
<dbReference type="Pfam" id="PF14383">
    <property type="entry name" value="VARLMGL"/>
    <property type="match status" value="1"/>
</dbReference>
<dbReference type="Proteomes" id="UP001314170">
    <property type="component" value="Unassembled WGS sequence"/>
</dbReference>
<keyword evidence="4" id="KW-1185">Reference proteome</keyword>
<sequence>MSNSHNAGSGSRSSGCFSGIVRLILCKGSHQTHPSDQIPEPITTELFNHVKKDSRMGGANVEAPVCTAPGVVARLMGLESLPDTNWVPKGRGTPDSVTRSRSVNFMDYLLQLDLAQAQHRRVRTSVSFREVPALINQENHDVYVLYLDDHAEKCKKLGSKQRKSEGINLGDQMKQKNDDQSKNKESIITREGAVTKTDKNRQNNSMKVSTSKNELKREPHNRQSSRFGSCKGAQVSSGFVMPHKKDVHRKSRENSKARSSAKKSINQKEVLVESKFMKRMKNRQVNKESQSDCSSDDSSTISLLGLNEFLAHDAIPLPAGDTWAVDFKCSKKTSSPNPPNLTNNMLINNGEVEPRGIKKHEYESCNNHDKEHYTEIARKLCRLTEEDIKDSRWARKNMKSNVKGIRRLQDTEVCVCNTHMACDICRTEGSWNHVVYSGACWIKMHILGKGKHVECGKFDIGN</sequence>
<feature type="region of interest" description="Disordered" evidence="1">
    <location>
        <begin position="157"/>
        <end position="269"/>
    </location>
</feature>
<evidence type="ECO:0000313" key="3">
    <source>
        <dbReference type="EMBL" id="CAK7343910.1"/>
    </source>
</evidence>